<dbReference type="Gene3D" id="3.30.420.10">
    <property type="entry name" value="Ribonuclease H-like superfamily/Ribonuclease H"/>
    <property type="match status" value="1"/>
</dbReference>
<dbReference type="InterPro" id="IPR012337">
    <property type="entry name" value="RNaseH-like_sf"/>
</dbReference>
<accession>A0A561BP11</accession>
<protein>
    <submittedName>
        <fullName evidence="3">Transposase</fullName>
    </submittedName>
</protein>
<dbReference type="InterPro" id="IPR036397">
    <property type="entry name" value="RNaseH_sf"/>
</dbReference>
<proteinExistence type="predicted"/>
<evidence type="ECO:0000313" key="3">
    <source>
        <dbReference type="EMBL" id="TWD80608.1"/>
    </source>
</evidence>
<dbReference type="AlphaFoldDB" id="A0A561BP11"/>
<reference evidence="3 4" key="1">
    <citation type="submission" date="2019-06" db="EMBL/GenBank/DDBJ databases">
        <title>Sequencing the genomes of 1000 actinobacteria strains.</title>
        <authorList>
            <person name="Klenk H.-P."/>
        </authorList>
    </citation>
    <scope>NUCLEOTIDE SEQUENCE [LARGE SCALE GENOMIC DNA]</scope>
    <source>
        <strain evidence="3 4">DSM 24683</strain>
    </source>
</reference>
<comment type="caution">
    <text evidence="3">The sequence shown here is derived from an EMBL/GenBank/DDBJ whole genome shotgun (WGS) entry which is preliminary data.</text>
</comment>
<organism evidence="3 4">
    <name type="scientific">Kribbella amoyensis</name>
    <dbReference type="NCBI Taxonomy" id="996641"/>
    <lineage>
        <taxon>Bacteria</taxon>
        <taxon>Bacillati</taxon>
        <taxon>Actinomycetota</taxon>
        <taxon>Actinomycetes</taxon>
        <taxon>Propionibacteriales</taxon>
        <taxon>Kribbellaceae</taxon>
        <taxon>Kribbella</taxon>
    </lineage>
</organism>
<dbReference type="Pfam" id="PF13565">
    <property type="entry name" value="HTH_32"/>
    <property type="match status" value="1"/>
</dbReference>
<dbReference type="EMBL" id="VIVK01000001">
    <property type="protein sequence ID" value="TWD80608.1"/>
    <property type="molecule type" value="Genomic_DNA"/>
</dbReference>
<dbReference type="PANTHER" id="PTHR35004:SF7">
    <property type="entry name" value="INTEGRASE PROTEIN"/>
    <property type="match status" value="1"/>
</dbReference>
<dbReference type="InterPro" id="IPR047656">
    <property type="entry name" value="IS481-like_transpos"/>
</dbReference>
<dbReference type="InterPro" id="IPR001584">
    <property type="entry name" value="Integrase_cat-core"/>
</dbReference>
<evidence type="ECO:0000256" key="1">
    <source>
        <dbReference type="SAM" id="MobiDB-lite"/>
    </source>
</evidence>
<dbReference type="InterPro" id="IPR009057">
    <property type="entry name" value="Homeodomain-like_sf"/>
</dbReference>
<dbReference type="OrthoDB" id="52928at2"/>
<evidence type="ECO:0000259" key="2">
    <source>
        <dbReference type="PROSITE" id="PS50994"/>
    </source>
</evidence>
<dbReference type="PROSITE" id="PS50994">
    <property type="entry name" value="INTEGRASE"/>
    <property type="match status" value="1"/>
</dbReference>
<dbReference type="SUPFAM" id="SSF46689">
    <property type="entry name" value="Homeodomain-like"/>
    <property type="match status" value="1"/>
</dbReference>
<dbReference type="SUPFAM" id="SSF53098">
    <property type="entry name" value="Ribonuclease H-like"/>
    <property type="match status" value="1"/>
</dbReference>
<dbReference type="NCBIfam" id="NF033577">
    <property type="entry name" value="transpos_IS481"/>
    <property type="match status" value="1"/>
</dbReference>
<dbReference type="Proteomes" id="UP000318380">
    <property type="component" value="Unassembled WGS sequence"/>
</dbReference>
<feature type="domain" description="Integrase catalytic" evidence="2">
    <location>
        <begin position="131"/>
        <end position="303"/>
    </location>
</feature>
<dbReference type="PANTHER" id="PTHR35004">
    <property type="entry name" value="TRANSPOSASE RV3428C-RELATED"/>
    <property type="match status" value="1"/>
</dbReference>
<name>A0A561BP11_9ACTN</name>
<sequence>MSKARLVVTAIEIERRSVAEVAAAYGVARSWVYELLTRYRTDGEAAFEPRSRRPKTSPTAIPQSTVDLIITVRKQLIESGLDAGPDTIAWHLRHHHQVTVSVSTIARTLTRQGLVIPQPKKRPKSSYLRFEAEQPNETWQSDFTHYPLADGTDTETITWLDDHSRYALHVSAHRHITGRIVLDTFRQTAAKQGFPASVLTDNGFVYTTRFAGGRGGRNGLETELRRLDIVQKNSRPNHPTTCGKVERFQQTMKNWLAAQPQQPAGLDELQALLDTFVQIYNHARPHRSLPHRATPATAYHARPKTGPGTDRSTDTHYRVLHDIADPAGKLTLRRAGRLHHIPIGTEHARTPVLKLVDDPHIRIINAATGELLRELTLDPTRDYQPLGRPPGPPPKNRKPDPNLGSGLSGMS</sequence>
<dbReference type="GO" id="GO:0015074">
    <property type="term" value="P:DNA integration"/>
    <property type="evidence" value="ECO:0007669"/>
    <property type="project" value="InterPro"/>
</dbReference>
<dbReference type="GO" id="GO:0003676">
    <property type="term" value="F:nucleic acid binding"/>
    <property type="evidence" value="ECO:0007669"/>
    <property type="project" value="InterPro"/>
</dbReference>
<feature type="region of interest" description="Disordered" evidence="1">
    <location>
        <begin position="375"/>
        <end position="411"/>
    </location>
</feature>
<dbReference type="Pfam" id="PF13683">
    <property type="entry name" value="rve_3"/>
    <property type="match status" value="1"/>
</dbReference>
<gene>
    <name evidence="3" type="ORF">FB561_1693</name>
</gene>
<keyword evidence="4" id="KW-1185">Reference proteome</keyword>
<dbReference type="RefSeq" id="WP_145804717.1">
    <property type="nucleotide sequence ID" value="NZ_VIVK01000001.1"/>
</dbReference>
<evidence type="ECO:0000313" key="4">
    <source>
        <dbReference type="Proteomes" id="UP000318380"/>
    </source>
</evidence>